<dbReference type="InterPro" id="IPR029058">
    <property type="entry name" value="AB_hydrolase_fold"/>
</dbReference>
<evidence type="ECO:0000256" key="3">
    <source>
        <dbReference type="ARBA" id="ARBA00022651"/>
    </source>
</evidence>
<evidence type="ECO:0000256" key="7">
    <source>
        <dbReference type="ARBA" id="ARBA00022837"/>
    </source>
</evidence>
<dbReference type="InterPro" id="IPR011118">
    <property type="entry name" value="Tannase/feruloyl_esterase"/>
</dbReference>
<evidence type="ECO:0000313" key="11">
    <source>
        <dbReference type="EMBL" id="SGZ32619.1"/>
    </source>
</evidence>
<keyword evidence="3" id="KW-0119">Carbohydrate metabolism</keyword>
<accession>A0A2X0MU77</accession>
<sequence>MDPHRFDNQSCSALVLCPVCFLTAAAALCLTGVNALPRPEDSTARVAGTDFSTRCANMASVKMPGMTFYVTKHYDVNTTFSTPDSELTLSPSIASVDYNSPVAGLAAFCRFGAEIKTSSQSKVRFEVWMPDDWSGRFAMVGNGGDAGGVNYPDMGVPLTKYKFAVASTDAGHNGSIGDGTFAISNPQSQIDFGHRAVHLTATYSKKLIRTYYGGDGAKYNYWIGCSAGGRQGLKEIQLNADTFDGVLAGAGAHWFPHLNGQTYRLNAFVNKIGSTGYLTAANYATIGTEVLKQCDVLGQDKLKDGIITDPVSYLASSFLRKSKPLSSFLSFLLSQQTKCSPKLEGLLCSAKGANNRTCSSQAQIKTMYTIWADWKSSTGLSTGPGGTNYFPGFQPGSEGYSSAFSVTDTPFSPGPDYFNYQVLNKTSVQPFTVKSEADFEKLLKIADDTDPGQTNAINSDIRGFLSRGKLITYVGLADTLIPTGSSLLYHDRVKAKLGNVNDSFRLFAIPGMLHCSGGNGAFNIGQAGQRDISLQGAAQSASFTAKDDTILALIAWVEKNQAPDSLVGVNYVNGDKRQGVAFERLMCPWPQLGYYRDGDTTKASSFRCK</sequence>
<dbReference type="Proteomes" id="UP000249464">
    <property type="component" value="Unassembled WGS sequence"/>
</dbReference>
<keyword evidence="12" id="KW-1185">Reference proteome</keyword>
<evidence type="ECO:0000256" key="8">
    <source>
        <dbReference type="ARBA" id="ARBA00023157"/>
    </source>
</evidence>
<dbReference type="GO" id="GO:0045493">
    <property type="term" value="P:xylan catabolic process"/>
    <property type="evidence" value="ECO:0007669"/>
    <property type="project" value="UniProtKB-KW"/>
</dbReference>
<keyword evidence="5 10" id="KW-0732">Signal</keyword>
<dbReference type="GO" id="GO:0046872">
    <property type="term" value="F:metal ion binding"/>
    <property type="evidence" value="ECO:0007669"/>
    <property type="project" value="UniProtKB-KW"/>
</dbReference>
<evidence type="ECO:0000256" key="2">
    <source>
        <dbReference type="ARBA" id="ARBA00022487"/>
    </source>
</evidence>
<dbReference type="EMBL" id="FQNC01000118">
    <property type="protein sequence ID" value="SGZ32619.1"/>
    <property type="molecule type" value="Genomic_DNA"/>
</dbReference>
<dbReference type="AlphaFoldDB" id="A0A2X0MU77"/>
<comment type="similarity">
    <text evidence="1 10">Belongs to the tannase family.</text>
</comment>
<evidence type="ECO:0000256" key="1">
    <source>
        <dbReference type="ARBA" id="ARBA00006249"/>
    </source>
</evidence>
<comment type="catalytic activity">
    <reaction evidence="9">
        <text>feruloyl-polysaccharide + H2O = ferulate + polysaccharide.</text>
        <dbReference type="EC" id="3.1.1.73"/>
    </reaction>
</comment>
<feature type="signal peptide" evidence="10">
    <location>
        <begin position="1"/>
        <end position="35"/>
    </location>
</feature>
<proteinExistence type="inferred from homology"/>
<name>A0A2X0MU77_9BASI</name>
<gene>
    <name evidence="11" type="primary">BQ5605_C040g11895</name>
    <name evidence="11" type="ORF">BQ5605_C040G11895</name>
</gene>
<keyword evidence="4" id="KW-0479">Metal-binding</keyword>
<keyword evidence="8" id="KW-1015">Disulfide bond</keyword>
<evidence type="ECO:0000256" key="9">
    <source>
        <dbReference type="ARBA" id="ARBA00034075"/>
    </source>
</evidence>
<dbReference type="PANTHER" id="PTHR33938:SF15">
    <property type="entry name" value="FERULOYL ESTERASE B-RELATED"/>
    <property type="match status" value="1"/>
</dbReference>
<keyword evidence="3" id="KW-0624">Polysaccharide degradation</keyword>
<dbReference type="PANTHER" id="PTHR33938">
    <property type="entry name" value="FERULOYL ESTERASE B-RELATED"/>
    <property type="match status" value="1"/>
</dbReference>
<dbReference type="EC" id="3.1.1.-" evidence="10"/>
<dbReference type="STRING" id="796604.A0A2X0MU77"/>
<dbReference type="SUPFAM" id="SSF53474">
    <property type="entry name" value="alpha/beta-Hydrolases"/>
    <property type="match status" value="1"/>
</dbReference>
<evidence type="ECO:0000256" key="6">
    <source>
        <dbReference type="ARBA" id="ARBA00022801"/>
    </source>
</evidence>
<keyword evidence="3" id="KW-0858">Xylan degradation</keyword>
<protein>
    <recommendedName>
        <fullName evidence="10">Carboxylic ester hydrolase</fullName>
        <ecNumber evidence="10">3.1.1.-</ecNumber>
    </recommendedName>
</protein>
<organism evidence="11 12">
    <name type="scientific">Microbotryum silenes-dioicae</name>
    <dbReference type="NCBI Taxonomy" id="796604"/>
    <lineage>
        <taxon>Eukaryota</taxon>
        <taxon>Fungi</taxon>
        <taxon>Dikarya</taxon>
        <taxon>Basidiomycota</taxon>
        <taxon>Pucciniomycotina</taxon>
        <taxon>Microbotryomycetes</taxon>
        <taxon>Microbotryales</taxon>
        <taxon>Microbotryaceae</taxon>
        <taxon>Microbotryum</taxon>
    </lineage>
</organism>
<feature type="chain" id="PRO_5015796350" description="Carboxylic ester hydrolase" evidence="10">
    <location>
        <begin position="36"/>
        <end position="609"/>
    </location>
</feature>
<keyword evidence="2" id="KW-0719">Serine esterase</keyword>
<keyword evidence="6 10" id="KW-0378">Hydrolase</keyword>
<dbReference type="GO" id="GO:0030600">
    <property type="term" value="F:feruloyl esterase activity"/>
    <property type="evidence" value="ECO:0007669"/>
    <property type="project" value="UniProtKB-EC"/>
</dbReference>
<evidence type="ECO:0000256" key="4">
    <source>
        <dbReference type="ARBA" id="ARBA00022723"/>
    </source>
</evidence>
<evidence type="ECO:0000256" key="5">
    <source>
        <dbReference type="ARBA" id="ARBA00022729"/>
    </source>
</evidence>
<keyword evidence="7" id="KW-0106">Calcium</keyword>
<evidence type="ECO:0000256" key="10">
    <source>
        <dbReference type="RuleBase" id="RU361238"/>
    </source>
</evidence>
<evidence type="ECO:0000313" key="12">
    <source>
        <dbReference type="Proteomes" id="UP000249464"/>
    </source>
</evidence>
<dbReference type="Pfam" id="PF07519">
    <property type="entry name" value="Tannase"/>
    <property type="match status" value="1"/>
</dbReference>
<reference evidence="11 12" key="1">
    <citation type="submission" date="2016-11" db="EMBL/GenBank/DDBJ databases">
        <authorList>
            <person name="Jaros S."/>
            <person name="Januszkiewicz K."/>
            <person name="Wedrychowicz H."/>
        </authorList>
    </citation>
    <scope>NUCLEOTIDE SEQUENCE [LARGE SCALE GENOMIC DNA]</scope>
</reference>